<evidence type="ECO:0000313" key="4">
    <source>
        <dbReference type="Proteomes" id="UP000694546"/>
    </source>
</evidence>
<dbReference type="RefSeq" id="XP_030222209.1">
    <property type="nucleotide sequence ID" value="XM_030366349.1"/>
</dbReference>
<dbReference type="InterPro" id="IPR036047">
    <property type="entry name" value="F-box-like_dom_sf"/>
</dbReference>
<sequence length="228" mass="25881">MHLTQLNRECLLHLFSFLDNDSRRSLSLTCEPLRQVFLDPRLWTLLSFCSPSQLRWDNFLLGSSLRSLSVCWHSSRVLRVCNIEDWMKTPFQRDICAKHQDLVSDFLARVCLTCPHLHSLTLSGCAHITDGDVTAVLRSCGGLRRLRLENCCRLTDEVLHAVAEHGGCLAELRVDFCRNVTRAGLRLVRERRPGVSLSADRSGSMVPDSRPEEGLTFSTTLQKLLQFS</sequence>
<organism evidence="3 4">
    <name type="scientific">Gadus morhua</name>
    <name type="common">Atlantic cod</name>
    <dbReference type="NCBI Taxonomy" id="8049"/>
    <lineage>
        <taxon>Eukaryota</taxon>
        <taxon>Metazoa</taxon>
        <taxon>Chordata</taxon>
        <taxon>Craniata</taxon>
        <taxon>Vertebrata</taxon>
        <taxon>Euteleostomi</taxon>
        <taxon>Actinopterygii</taxon>
        <taxon>Neopterygii</taxon>
        <taxon>Teleostei</taxon>
        <taxon>Neoteleostei</taxon>
        <taxon>Acanthomorphata</taxon>
        <taxon>Zeiogadaria</taxon>
        <taxon>Gadariae</taxon>
        <taxon>Gadiformes</taxon>
        <taxon>Gadoidei</taxon>
        <taxon>Gadidae</taxon>
        <taxon>Gadus</taxon>
    </lineage>
</organism>
<dbReference type="SUPFAM" id="SSF52047">
    <property type="entry name" value="RNI-like"/>
    <property type="match status" value="1"/>
</dbReference>
<dbReference type="GO" id="GO:0019005">
    <property type="term" value="C:SCF ubiquitin ligase complex"/>
    <property type="evidence" value="ECO:0007669"/>
    <property type="project" value="TreeGrafter"/>
</dbReference>
<dbReference type="InterPro" id="IPR001810">
    <property type="entry name" value="F-box_dom"/>
</dbReference>
<dbReference type="SUPFAM" id="SSF81383">
    <property type="entry name" value="F-box domain"/>
    <property type="match status" value="1"/>
</dbReference>
<dbReference type="Proteomes" id="UP000694546">
    <property type="component" value="Chromosome 9"/>
</dbReference>
<reference evidence="3" key="2">
    <citation type="submission" date="2025-09" db="UniProtKB">
        <authorList>
            <consortium name="Ensembl"/>
        </authorList>
    </citation>
    <scope>IDENTIFICATION</scope>
</reference>
<accession>A0A8C4ZWZ9</accession>
<dbReference type="OMA" id="LQVCNIE"/>
<dbReference type="SMART" id="SM00367">
    <property type="entry name" value="LRR_CC"/>
    <property type="match status" value="2"/>
</dbReference>
<proteinExistence type="predicted"/>
<dbReference type="GO" id="GO:0031146">
    <property type="term" value="P:SCF-dependent proteasomal ubiquitin-dependent protein catabolic process"/>
    <property type="evidence" value="ECO:0007669"/>
    <property type="project" value="TreeGrafter"/>
</dbReference>
<dbReference type="Gene3D" id="3.80.10.10">
    <property type="entry name" value="Ribonuclease Inhibitor"/>
    <property type="match status" value="1"/>
</dbReference>
<gene>
    <name evidence="3" type="primary">FBXL22</name>
    <name evidence="3" type="synonym">fbxl22</name>
</gene>
<feature type="domain" description="F-box" evidence="2">
    <location>
        <begin position="3"/>
        <end position="44"/>
    </location>
</feature>
<evidence type="ECO:0000256" key="1">
    <source>
        <dbReference type="ARBA" id="ARBA00022786"/>
    </source>
</evidence>
<name>A0A8C4ZWZ9_GADMO</name>
<dbReference type="InterPro" id="IPR032675">
    <property type="entry name" value="LRR_dom_sf"/>
</dbReference>
<dbReference type="InterPro" id="IPR006553">
    <property type="entry name" value="Leu-rich_rpt_Cys-con_subtyp"/>
</dbReference>
<evidence type="ECO:0000313" key="3">
    <source>
        <dbReference type="Ensembl" id="ENSGMOP00000023161.1"/>
    </source>
</evidence>
<keyword evidence="1" id="KW-0833">Ubl conjugation pathway</keyword>
<dbReference type="AlphaFoldDB" id="A0A8C4ZWZ9"/>
<dbReference type="Ensembl" id="ENSGMOT00000068457.1">
    <property type="protein sequence ID" value="ENSGMOP00000023161.1"/>
    <property type="gene ID" value="ENSGMOG00000035572.1"/>
</dbReference>
<dbReference type="GeneTree" id="ENSGT00390000003748"/>
<evidence type="ECO:0000259" key="2">
    <source>
        <dbReference type="Pfam" id="PF00646"/>
    </source>
</evidence>
<keyword evidence="4" id="KW-1185">Reference proteome</keyword>
<dbReference type="OrthoDB" id="549243at2759"/>
<dbReference type="GeneID" id="115550942"/>
<reference evidence="3" key="1">
    <citation type="submission" date="2025-08" db="UniProtKB">
        <authorList>
            <consortium name="Ensembl"/>
        </authorList>
    </citation>
    <scope>IDENTIFICATION</scope>
</reference>
<protein>
    <submittedName>
        <fullName evidence="3">F-box and leucine-rich repeat protein 22</fullName>
    </submittedName>
</protein>
<dbReference type="Pfam" id="PF00646">
    <property type="entry name" value="F-box"/>
    <property type="match status" value="1"/>
</dbReference>